<comment type="caution">
    <text evidence="1">The sequence shown here is derived from an EMBL/GenBank/DDBJ whole genome shotgun (WGS) entry which is preliminary data.</text>
</comment>
<dbReference type="EMBL" id="BONE01000152">
    <property type="protein sequence ID" value="GIF78511.1"/>
    <property type="molecule type" value="Genomic_DNA"/>
</dbReference>
<evidence type="ECO:0008006" key="3">
    <source>
        <dbReference type="Google" id="ProtNLM"/>
    </source>
</evidence>
<dbReference type="Proteomes" id="UP000604117">
    <property type="component" value="Unassembled WGS sequence"/>
</dbReference>
<gene>
    <name evidence="1" type="ORF">Asi02nite_80290</name>
</gene>
<evidence type="ECO:0000313" key="2">
    <source>
        <dbReference type="Proteomes" id="UP000604117"/>
    </source>
</evidence>
<sequence>MKGDQSLILAFDASCGTCRQLAQTVSSECRTELDVRPLDDEDVRGWRRQALGDDPPRVPTLMKLSGAEVRAWTGTRMAVRLVRHLGPRATVRLLRAFGELKRLCGSQPTPSNGIGRKDFLRVAAGTGMAAAFVLFGKAPVFASPAQRSEQARAWVKANPDAIPRDYGGFSAFDLTYRQAIHEALPPRDRARLWTEHLARHPVASTAMSAEQARVLDQATALAADEATFTLGYETKHETLEKLRLDSIAAFGLDTARSLLAILGPAQLAACCRCQCATNSDYCSVRCIYDDQRNRCDNSQEGCGTFWGYGCNGCCSYCGSRGCC</sequence>
<keyword evidence="2" id="KW-1185">Reference proteome</keyword>
<protein>
    <recommendedName>
        <fullName evidence="3">Secreted protein</fullName>
    </recommendedName>
</protein>
<evidence type="ECO:0000313" key="1">
    <source>
        <dbReference type="EMBL" id="GIF78511.1"/>
    </source>
</evidence>
<accession>A0ABQ4D4P4</accession>
<dbReference type="RefSeq" id="WP_203719335.1">
    <property type="nucleotide sequence ID" value="NZ_BONE01000152.1"/>
</dbReference>
<organism evidence="1 2">
    <name type="scientific">Asanoa siamensis</name>
    <dbReference type="NCBI Taxonomy" id="926357"/>
    <lineage>
        <taxon>Bacteria</taxon>
        <taxon>Bacillati</taxon>
        <taxon>Actinomycetota</taxon>
        <taxon>Actinomycetes</taxon>
        <taxon>Micromonosporales</taxon>
        <taxon>Micromonosporaceae</taxon>
        <taxon>Asanoa</taxon>
    </lineage>
</organism>
<dbReference type="NCBIfam" id="NF033852">
    <property type="entry name" value="fulvocin_rel"/>
    <property type="match status" value="1"/>
</dbReference>
<proteinExistence type="predicted"/>
<reference evidence="1 2" key="1">
    <citation type="submission" date="2021-01" db="EMBL/GenBank/DDBJ databases">
        <title>Whole genome shotgun sequence of Asanoa siamensis NBRC 107932.</title>
        <authorList>
            <person name="Komaki H."/>
            <person name="Tamura T."/>
        </authorList>
    </citation>
    <scope>NUCLEOTIDE SEQUENCE [LARGE SCALE GENOMIC DNA]</scope>
    <source>
        <strain evidence="1 2">NBRC 107932</strain>
    </source>
</reference>
<name>A0ABQ4D4P4_9ACTN</name>